<dbReference type="PANTHER" id="PTHR30532">
    <property type="entry name" value="IRON III DICITRATE-BINDING PERIPLASMIC PROTEIN"/>
    <property type="match status" value="1"/>
</dbReference>
<dbReference type="Pfam" id="PF01497">
    <property type="entry name" value="Peripla_BP_2"/>
    <property type="match status" value="1"/>
</dbReference>
<comment type="caution">
    <text evidence="6">The sequence shown here is derived from an EMBL/GenBank/DDBJ whole genome shotgun (WGS) entry which is preliminary data.</text>
</comment>
<dbReference type="Proteomes" id="UP001369736">
    <property type="component" value="Unassembled WGS sequence"/>
</dbReference>
<dbReference type="RefSeq" id="WP_337706077.1">
    <property type="nucleotide sequence ID" value="NZ_JBBEGM010000013.1"/>
</dbReference>
<dbReference type="EMBL" id="JBBEGM010000013">
    <property type="protein sequence ID" value="MEJ2864710.1"/>
    <property type="molecule type" value="Genomic_DNA"/>
</dbReference>
<evidence type="ECO:0000256" key="4">
    <source>
        <dbReference type="ARBA" id="ARBA00022729"/>
    </source>
</evidence>
<proteinExistence type="inferred from homology"/>
<dbReference type="PROSITE" id="PS50983">
    <property type="entry name" value="FE_B12_PBP"/>
    <property type="match status" value="1"/>
</dbReference>
<evidence type="ECO:0000256" key="3">
    <source>
        <dbReference type="ARBA" id="ARBA00022448"/>
    </source>
</evidence>
<dbReference type="PANTHER" id="PTHR30532:SF1">
    <property type="entry name" value="IRON(3+)-HYDROXAMATE-BINDING PROTEIN FHUD"/>
    <property type="match status" value="1"/>
</dbReference>
<evidence type="ECO:0000256" key="2">
    <source>
        <dbReference type="ARBA" id="ARBA00008814"/>
    </source>
</evidence>
<evidence type="ECO:0000256" key="1">
    <source>
        <dbReference type="ARBA" id="ARBA00004196"/>
    </source>
</evidence>
<accession>A0ABU8MBI0</accession>
<evidence type="ECO:0000259" key="5">
    <source>
        <dbReference type="PROSITE" id="PS50983"/>
    </source>
</evidence>
<dbReference type="InterPro" id="IPR051313">
    <property type="entry name" value="Bact_iron-sidero_bind"/>
</dbReference>
<keyword evidence="4" id="KW-0732">Signal</keyword>
<protein>
    <submittedName>
        <fullName evidence="6">ABC transporter substrate-binding protein</fullName>
    </submittedName>
</protein>
<organism evidence="6 7">
    <name type="scientific">Actinomycetospora flava</name>
    <dbReference type="NCBI Taxonomy" id="3129232"/>
    <lineage>
        <taxon>Bacteria</taxon>
        <taxon>Bacillati</taxon>
        <taxon>Actinomycetota</taxon>
        <taxon>Actinomycetes</taxon>
        <taxon>Pseudonocardiales</taxon>
        <taxon>Pseudonocardiaceae</taxon>
        <taxon>Actinomycetospora</taxon>
    </lineage>
</organism>
<dbReference type="Gene3D" id="3.40.50.1980">
    <property type="entry name" value="Nitrogenase molybdenum iron protein domain"/>
    <property type="match status" value="2"/>
</dbReference>
<keyword evidence="7" id="KW-1185">Reference proteome</keyword>
<feature type="domain" description="Fe/B12 periplasmic-binding" evidence="5">
    <location>
        <begin position="66"/>
        <end position="328"/>
    </location>
</feature>
<dbReference type="PROSITE" id="PS51318">
    <property type="entry name" value="TAT"/>
    <property type="match status" value="1"/>
</dbReference>
<reference evidence="6 7" key="1">
    <citation type="submission" date="2024-03" db="EMBL/GenBank/DDBJ databases">
        <title>Actinomycetospora sp. OC33-EN07, a novel actinomycete isolated from wild orchid (Aerides multiflora).</title>
        <authorList>
            <person name="Suriyachadkun C."/>
        </authorList>
    </citation>
    <scope>NUCLEOTIDE SEQUENCE [LARGE SCALE GENOMIC DNA]</scope>
    <source>
        <strain evidence="6 7">OC33-EN07</strain>
    </source>
</reference>
<evidence type="ECO:0000313" key="6">
    <source>
        <dbReference type="EMBL" id="MEJ2864710.1"/>
    </source>
</evidence>
<name>A0ABU8MBI0_9PSEU</name>
<gene>
    <name evidence="6" type="ORF">WCD58_26375</name>
</gene>
<dbReference type="InterPro" id="IPR006311">
    <property type="entry name" value="TAT_signal"/>
</dbReference>
<dbReference type="SUPFAM" id="SSF53807">
    <property type="entry name" value="Helical backbone' metal receptor"/>
    <property type="match status" value="1"/>
</dbReference>
<sequence>MALLAPPRPSARRGLTRRGFLAGAGGAAALVLAACGSGEPSGGAGGATRTVEGANGPVQIPANPQRIVCTDFYTTYALLDVGVTPAGTAQATLGGVLPAYQQAYDAIPKVGTPTTLNFEAIAAQGPDLILGTLVPNLPADLGAQLSGIGPTLLLPSAANPGSWGERALRTADAVNRLQQGEALKARYEQHAGRIREQYSATLARTRWALVRGSAGGVFFSDYPTSWSGVVLADAGFRFGAFAEGKTGAGGRLSYEQATQLDDCDVVLHLADTTGGVDANTQTLLAQPAFQQVRAVREGRLFPLPNYYCSHYQQGEAVQSYLETLLPRV</sequence>
<comment type="similarity">
    <text evidence="2">Belongs to the bacterial solute-binding protein 8 family.</text>
</comment>
<dbReference type="InterPro" id="IPR002491">
    <property type="entry name" value="ABC_transptr_periplasmic_BD"/>
</dbReference>
<evidence type="ECO:0000313" key="7">
    <source>
        <dbReference type="Proteomes" id="UP001369736"/>
    </source>
</evidence>
<comment type="subcellular location">
    <subcellularLocation>
        <location evidence="1">Cell envelope</location>
    </subcellularLocation>
</comment>
<keyword evidence="3" id="KW-0813">Transport</keyword>